<evidence type="ECO:0000256" key="3">
    <source>
        <dbReference type="ARBA" id="ARBA00004510"/>
    </source>
</evidence>
<evidence type="ECO:0000256" key="7">
    <source>
        <dbReference type="ARBA" id="ARBA00022537"/>
    </source>
</evidence>
<dbReference type="GO" id="GO:0015267">
    <property type="term" value="F:channel activity"/>
    <property type="evidence" value="ECO:0007669"/>
    <property type="project" value="InterPro"/>
</dbReference>
<dbReference type="Proteomes" id="UP001311232">
    <property type="component" value="Unassembled WGS sequence"/>
</dbReference>
<dbReference type="GO" id="GO:0006812">
    <property type="term" value="P:monoatomic cation transport"/>
    <property type="evidence" value="ECO:0007669"/>
    <property type="project" value="InterPro"/>
</dbReference>
<dbReference type="Pfam" id="PF06369">
    <property type="entry name" value="Anemone_cytotox"/>
    <property type="match status" value="1"/>
</dbReference>
<dbReference type="PANTHER" id="PTHR10460:SF60">
    <property type="entry name" value="ABI GENE FAMILY MEMBER 3"/>
    <property type="match status" value="1"/>
</dbReference>
<dbReference type="InterPro" id="IPR028457">
    <property type="entry name" value="ABI"/>
</dbReference>
<evidence type="ECO:0000256" key="13">
    <source>
        <dbReference type="ARBA" id="ARBA00023331"/>
    </source>
</evidence>
<organism evidence="16 17">
    <name type="scientific">Crenichthys baileyi</name>
    <name type="common">White River springfish</name>
    <dbReference type="NCBI Taxonomy" id="28760"/>
    <lineage>
        <taxon>Eukaryota</taxon>
        <taxon>Metazoa</taxon>
        <taxon>Chordata</taxon>
        <taxon>Craniata</taxon>
        <taxon>Vertebrata</taxon>
        <taxon>Euteleostomi</taxon>
        <taxon>Actinopterygii</taxon>
        <taxon>Neopterygii</taxon>
        <taxon>Teleostei</taxon>
        <taxon>Neoteleostei</taxon>
        <taxon>Acanthomorphata</taxon>
        <taxon>Ovalentaria</taxon>
        <taxon>Atherinomorphae</taxon>
        <taxon>Cyprinodontiformes</taxon>
        <taxon>Goodeidae</taxon>
        <taxon>Crenichthys</taxon>
    </lineage>
</organism>
<dbReference type="GO" id="GO:0035591">
    <property type="term" value="F:signaling adaptor activity"/>
    <property type="evidence" value="ECO:0007669"/>
    <property type="project" value="TreeGrafter"/>
</dbReference>
<dbReference type="InterPro" id="IPR012849">
    <property type="entry name" value="Abl-interactor_HHR_dom"/>
</dbReference>
<evidence type="ECO:0000256" key="10">
    <source>
        <dbReference type="ARBA" id="ARBA00023212"/>
    </source>
</evidence>
<keyword evidence="8" id="KW-0597">Phosphoprotein</keyword>
<evidence type="ECO:0000256" key="5">
    <source>
        <dbReference type="ARBA" id="ARBA00010020"/>
    </source>
</evidence>
<keyword evidence="10" id="KW-0206">Cytoskeleton</keyword>
<sequence>MKDQNFKDEVAKILEEAPNARKGLRENYENLLNVADYCYNAYTQSGENSIKALEETKNFTTQSLASVAYQISTLANSVLSLLDAQTNQLRQMESSINLIGQTVEMHKEKVSRREIGTFTAVRRVPRNHKIIPPTGAQPRPPYSRRPINYQQLDELGHGIKVSGKQTEKTGTIRKHGASIRSNKAPEPVQCPVAPPAGGSSFGKPVAPPTIPTNWQAPPECDIITDLLDETPPPPPLPTEESLRQSGTVINHGVPAPPPIPCLSLETVVEENSLPPPSPPPSDDNDFPPLPNDSSELLAPPPPSPPSQEADGSDFHRKPRLSLTNISQEFKLSYVTETCRRLVFLRSSKAVLKMSLPTHRQCKVEIQNKTSSFMLCEPLVHLFSGNCESPLPPTLRPSESGTALFIKKAHTACGSVAVFTYDILQESNRQNRGRLAVMFSVPYDFNIYSNWYAVGAFSNDKLCDEELYKEMYYGVQRGFVRGKAKGPSLTHKVGHVTIRASMSDSYQPVLKVELCDN</sequence>
<accession>A0AAV9S3E3</accession>
<evidence type="ECO:0000256" key="2">
    <source>
        <dbReference type="ARBA" id="ARBA00004245"/>
    </source>
</evidence>
<dbReference type="PROSITE" id="PS50192">
    <property type="entry name" value="T_SNARE"/>
    <property type="match status" value="1"/>
</dbReference>
<evidence type="ECO:0000313" key="16">
    <source>
        <dbReference type="EMBL" id="KAK5615846.1"/>
    </source>
</evidence>
<name>A0AAV9S3E3_9TELE</name>
<feature type="domain" description="T-SNARE coiled-coil homology" evidence="15">
    <location>
        <begin position="51"/>
        <end position="113"/>
    </location>
</feature>
<evidence type="ECO:0000259" key="15">
    <source>
        <dbReference type="PROSITE" id="PS50192"/>
    </source>
</evidence>
<dbReference type="Gene3D" id="6.10.140.1620">
    <property type="match status" value="1"/>
</dbReference>
<keyword evidence="12" id="KW-0472">Membrane</keyword>
<dbReference type="InterPro" id="IPR015926">
    <property type="entry name" value="Cytolysin/lectin"/>
</dbReference>
<dbReference type="GO" id="GO:0031209">
    <property type="term" value="C:SCAR complex"/>
    <property type="evidence" value="ECO:0007669"/>
    <property type="project" value="TreeGrafter"/>
</dbReference>
<dbReference type="InterPro" id="IPR009104">
    <property type="entry name" value="Anemon_actinoporin-like"/>
</dbReference>
<evidence type="ECO:0000256" key="9">
    <source>
        <dbReference type="ARBA" id="ARBA00023054"/>
    </source>
</evidence>
<evidence type="ECO:0000256" key="8">
    <source>
        <dbReference type="ARBA" id="ARBA00022553"/>
    </source>
</evidence>
<comment type="similarity">
    <text evidence="5">Belongs to the ABI family.</text>
</comment>
<comment type="caution">
    <text evidence="16">The sequence shown here is derived from an EMBL/GenBank/DDBJ whole genome shotgun (WGS) entry which is preliminary data.</text>
</comment>
<keyword evidence="13" id="KW-0166">Nematocyst</keyword>
<dbReference type="EMBL" id="JAHHUM010000924">
    <property type="protein sequence ID" value="KAK5615846.1"/>
    <property type="molecule type" value="Genomic_DNA"/>
</dbReference>
<dbReference type="GO" id="GO:0098858">
    <property type="term" value="C:actin-based cell projection"/>
    <property type="evidence" value="ECO:0007669"/>
    <property type="project" value="TreeGrafter"/>
</dbReference>
<gene>
    <name evidence="16" type="ORF">CRENBAI_021421</name>
</gene>
<keyword evidence="12" id="KW-1053">Target membrane</keyword>
<dbReference type="Gene3D" id="2.60.270.20">
    <property type="entry name" value="Cytolysin/lectin"/>
    <property type="match status" value="1"/>
</dbReference>
<keyword evidence="17" id="KW-1185">Reference proteome</keyword>
<dbReference type="InterPro" id="IPR000727">
    <property type="entry name" value="T_SNARE_dom"/>
</dbReference>
<evidence type="ECO:0000256" key="6">
    <source>
        <dbReference type="ARBA" id="ARBA00022490"/>
    </source>
</evidence>
<evidence type="ECO:0000256" key="4">
    <source>
        <dbReference type="ARBA" id="ARBA00004532"/>
    </source>
</evidence>
<reference evidence="16 17" key="1">
    <citation type="submission" date="2021-06" db="EMBL/GenBank/DDBJ databases">
        <authorList>
            <person name="Palmer J.M."/>
        </authorList>
    </citation>
    <scope>NUCLEOTIDE SEQUENCE [LARGE SCALE GENOMIC DNA]</scope>
    <source>
        <strain evidence="16 17">MEX-2019</strain>
        <tissue evidence="16">Muscle</tissue>
    </source>
</reference>
<dbReference type="GO" id="GO:0046930">
    <property type="term" value="C:pore complex"/>
    <property type="evidence" value="ECO:0007669"/>
    <property type="project" value="InterPro"/>
</dbReference>
<dbReference type="GO" id="GO:0017124">
    <property type="term" value="F:SH3 domain binding"/>
    <property type="evidence" value="ECO:0007669"/>
    <property type="project" value="TreeGrafter"/>
</dbReference>
<dbReference type="GO" id="GO:0046931">
    <property type="term" value="P:pore complex assembly"/>
    <property type="evidence" value="ECO:0007669"/>
    <property type="project" value="InterPro"/>
</dbReference>
<dbReference type="SUPFAM" id="SSF63724">
    <property type="entry name" value="Cytolysin/lectin"/>
    <property type="match status" value="1"/>
</dbReference>
<dbReference type="GO" id="GO:0030027">
    <property type="term" value="C:lamellipodium"/>
    <property type="evidence" value="ECO:0007669"/>
    <property type="project" value="UniProtKB-SubCell"/>
</dbReference>
<evidence type="ECO:0000256" key="11">
    <source>
        <dbReference type="ARBA" id="ARBA00023273"/>
    </source>
</evidence>
<dbReference type="GO" id="GO:0044218">
    <property type="term" value="C:other organism cell membrane"/>
    <property type="evidence" value="ECO:0007669"/>
    <property type="project" value="UniProtKB-KW"/>
</dbReference>
<comment type="subcellular location">
    <subcellularLocation>
        <location evidence="3">Cell projection</location>
        <location evidence="3">Lamellipodium</location>
    </subcellularLocation>
    <subcellularLocation>
        <location evidence="2">Cytoplasm</location>
        <location evidence="2">Cytoskeleton</location>
    </subcellularLocation>
    <subcellularLocation>
        <location evidence="4">Nematocyst</location>
    </subcellularLocation>
    <subcellularLocation>
        <location evidence="1">Target cell membrane</location>
    </subcellularLocation>
</comment>
<dbReference type="GO" id="GO:0051715">
    <property type="term" value="P:cytolysis in another organism"/>
    <property type="evidence" value="ECO:0007669"/>
    <property type="project" value="InterPro"/>
</dbReference>
<evidence type="ECO:0000256" key="1">
    <source>
        <dbReference type="ARBA" id="ARBA00004175"/>
    </source>
</evidence>
<dbReference type="GO" id="GO:0005856">
    <property type="term" value="C:cytoskeleton"/>
    <property type="evidence" value="ECO:0007669"/>
    <property type="project" value="UniProtKB-SubCell"/>
</dbReference>
<dbReference type="GO" id="GO:0042151">
    <property type="term" value="C:nematocyst"/>
    <property type="evidence" value="ECO:0007669"/>
    <property type="project" value="UniProtKB-SubCell"/>
</dbReference>
<keyword evidence="6" id="KW-0963">Cytoplasm</keyword>
<evidence type="ECO:0000256" key="14">
    <source>
        <dbReference type="SAM" id="MobiDB-lite"/>
    </source>
</evidence>
<protein>
    <recommendedName>
        <fullName evidence="15">t-SNARE coiled-coil homology domain-containing protein</fullName>
    </recommendedName>
</protein>
<keyword evidence="11" id="KW-0966">Cell projection</keyword>
<keyword evidence="7" id="KW-1052">Target cell membrane</keyword>
<dbReference type="GO" id="GO:0001764">
    <property type="term" value="P:neuron migration"/>
    <property type="evidence" value="ECO:0007669"/>
    <property type="project" value="TreeGrafter"/>
</dbReference>
<dbReference type="AlphaFoldDB" id="A0AAV9S3E3"/>
<keyword evidence="9" id="KW-0175">Coiled coil</keyword>
<evidence type="ECO:0000256" key="12">
    <source>
        <dbReference type="ARBA" id="ARBA00023298"/>
    </source>
</evidence>
<feature type="region of interest" description="Disordered" evidence="14">
    <location>
        <begin position="269"/>
        <end position="315"/>
    </location>
</feature>
<feature type="region of interest" description="Disordered" evidence="14">
    <location>
        <begin position="164"/>
        <end position="217"/>
    </location>
</feature>
<proteinExistence type="inferred from homology"/>
<dbReference type="PANTHER" id="PTHR10460">
    <property type="entry name" value="ABL INTERACTOR FAMILY MEMBER"/>
    <property type="match status" value="1"/>
</dbReference>
<evidence type="ECO:0000313" key="17">
    <source>
        <dbReference type="Proteomes" id="UP001311232"/>
    </source>
</evidence>
<dbReference type="Pfam" id="PF07815">
    <property type="entry name" value="Abi_HHR"/>
    <property type="match status" value="1"/>
</dbReference>